<dbReference type="Proteomes" id="UP000799770">
    <property type="component" value="Unassembled WGS sequence"/>
</dbReference>
<feature type="non-terminal residue" evidence="1">
    <location>
        <position position="171"/>
    </location>
</feature>
<dbReference type="AlphaFoldDB" id="A0A6A5YM69"/>
<reference evidence="1" key="1">
    <citation type="journal article" date="2020" name="Stud. Mycol.">
        <title>101 Dothideomycetes genomes: a test case for predicting lifestyles and emergence of pathogens.</title>
        <authorList>
            <person name="Haridas S."/>
            <person name="Albert R."/>
            <person name="Binder M."/>
            <person name="Bloem J."/>
            <person name="Labutti K."/>
            <person name="Salamov A."/>
            <person name="Andreopoulos B."/>
            <person name="Baker S."/>
            <person name="Barry K."/>
            <person name="Bills G."/>
            <person name="Bluhm B."/>
            <person name="Cannon C."/>
            <person name="Castanera R."/>
            <person name="Culley D."/>
            <person name="Daum C."/>
            <person name="Ezra D."/>
            <person name="Gonzalez J."/>
            <person name="Henrissat B."/>
            <person name="Kuo A."/>
            <person name="Liang C."/>
            <person name="Lipzen A."/>
            <person name="Lutzoni F."/>
            <person name="Magnuson J."/>
            <person name="Mondo S."/>
            <person name="Nolan M."/>
            <person name="Ohm R."/>
            <person name="Pangilinan J."/>
            <person name="Park H.-J."/>
            <person name="Ramirez L."/>
            <person name="Alfaro M."/>
            <person name="Sun H."/>
            <person name="Tritt A."/>
            <person name="Yoshinaga Y."/>
            <person name="Zwiers L.-H."/>
            <person name="Turgeon B."/>
            <person name="Goodwin S."/>
            <person name="Spatafora J."/>
            <person name="Crous P."/>
            <person name="Grigoriev I."/>
        </authorList>
    </citation>
    <scope>NUCLEOTIDE SEQUENCE</scope>
    <source>
        <strain evidence="1">CBS 627.86</strain>
    </source>
</reference>
<gene>
    <name evidence="1" type="ORF">BDV96DRAFT_464939</name>
</gene>
<evidence type="ECO:0000313" key="1">
    <source>
        <dbReference type="EMBL" id="KAF2108195.1"/>
    </source>
</evidence>
<dbReference type="OrthoDB" id="3673440at2759"/>
<keyword evidence="2" id="KW-1185">Reference proteome</keyword>
<evidence type="ECO:0000313" key="2">
    <source>
        <dbReference type="Proteomes" id="UP000799770"/>
    </source>
</evidence>
<accession>A0A6A5YM69</accession>
<proteinExistence type="predicted"/>
<feature type="non-terminal residue" evidence="1">
    <location>
        <position position="1"/>
    </location>
</feature>
<sequence length="171" mass="19340">LKLPGEVRNIIYRYVLDLNNTQKRIPRHGDDPKPRAEGFDLLGTCRQIAVEARTMFESEATVYIPIEGAMKFNLLIDWVNKDDPSRLIPVQNTILVALSSSMRVHMHLHTTWEKAKAPAVGRYRLPVTTGLIFGRLRQAVLIFVSNSAALVQSHGGTKRKAFIHLDHLFSD</sequence>
<protein>
    <submittedName>
        <fullName evidence="1">Uncharacterized protein</fullName>
    </submittedName>
</protein>
<name>A0A6A5YM69_9PLEO</name>
<dbReference type="EMBL" id="ML977349">
    <property type="protein sequence ID" value="KAF2108195.1"/>
    <property type="molecule type" value="Genomic_DNA"/>
</dbReference>
<organism evidence="1 2">
    <name type="scientific">Lophiotrema nucula</name>
    <dbReference type="NCBI Taxonomy" id="690887"/>
    <lineage>
        <taxon>Eukaryota</taxon>
        <taxon>Fungi</taxon>
        <taxon>Dikarya</taxon>
        <taxon>Ascomycota</taxon>
        <taxon>Pezizomycotina</taxon>
        <taxon>Dothideomycetes</taxon>
        <taxon>Pleosporomycetidae</taxon>
        <taxon>Pleosporales</taxon>
        <taxon>Lophiotremataceae</taxon>
        <taxon>Lophiotrema</taxon>
    </lineage>
</organism>